<keyword evidence="3" id="KW-1185">Reference proteome</keyword>
<keyword evidence="1" id="KW-0472">Membrane</keyword>
<dbReference type="RefSeq" id="WP_022789247.1">
    <property type="nucleotide sequence ID" value="NZ_UHFX01000003.1"/>
</dbReference>
<evidence type="ECO:0000256" key="1">
    <source>
        <dbReference type="SAM" id="Phobius"/>
    </source>
</evidence>
<proteinExistence type="predicted"/>
<dbReference type="AlphaFoldDB" id="A0A380LLF7"/>
<protein>
    <submittedName>
        <fullName evidence="2">Uncharacterized protein</fullName>
    </submittedName>
</protein>
<name>A0A380LLF7_9FIRM</name>
<evidence type="ECO:0000313" key="3">
    <source>
        <dbReference type="Proteomes" id="UP000255523"/>
    </source>
</evidence>
<gene>
    <name evidence="2" type="ORF">NCTC11087_00930</name>
</gene>
<dbReference type="GeneID" id="77461903"/>
<dbReference type="EMBL" id="UHFX01000003">
    <property type="protein sequence ID" value="SUO04045.1"/>
    <property type="molecule type" value="Genomic_DNA"/>
</dbReference>
<feature type="transmembrane region" description="Helical" evidence="1">
    <location>
        <begin position="140"/>
        <end position="161"/>
    </location>
</feature>
<sequence length="167" mass="19553">MKEGKGMTKNWGQWFPLGFLVISFLLFIASVLCYSNETVQFYLIGVEAASNQGNIWQCGWPLILFTIFYLCCWRYHPQYKSGDPVRFFRYEWAILVTENNASIINRALKRCIDSINGLMQFCGVYYYFQLYLQKPLPTGWILPAAIIYMIVIMSMLCHQIMKANHEI</sequence>
<keyword evidence="1" id="KW-0812">Transmembrane</keyword>
<organism evidence="2 3">
    <name type="scientific">Faecalicoccus pleomorphus</name>
    <dbReference type="NCBI Taxonomy" id="1323"/>
    <lineage>
        <taxon>Bacteria</taxon>
        <taxon>Bacillati</taxon>
        <taxon>Bacillota</taxon>
        <taxon>Erysipelotrichia</taxon>
        <taxon>Erysipelotrichales</taxon>
        <taxon>Erysipelotrichaceae</taxon>
        <taxon>Faecalicoccus</taxon>
    </lineage>
</organism>
<feature type="transmembrane region" description="Helical" evidence="1">
    <location>
        <begin position="59"/>
        <end position="76"/>
    </location>
</feature>
<dbReference type="Proteomes" id="UP000255523">
    <property type="component" value="Unassembled WGS sequence"/>
</dbReference>
<evidence type="ECO:0000313" key="2">
    <source>
        <dbReference type="EMBL" id="SUO04045.1"/>
    </source>
</evidence>
<accession>A0A380LLF7</accession>
<keyword evidence="1" id="KW-1133">Transmembrane helix</keyword>
<reference evidence="2 3" key="1">
    <citation type="submission" date="2018-06" db="EMBL/GenBank/DDBJ databases">
        <authorList>
            <consortium name="Pathogen Informatics"/>
            <person name="Doyle S."/>
        </authorList>
    </citation>
    <scope>NUCLEOTIDE SEQUENCE [LARGE SCALE GENOMIC DNA]</scope>
    <source>
        <strain evidence="2 3">NCTC11087</strain>
    </source>
</reference>